<dbReference type="PANTHER" id="PTHR33257:SF6">
    <property type="entry name" value="OXYSTEROL-BINDING 4B-LIKE PROTEIN"/>
    <property type="match status" value="1"/>
</dbReference>
<dbReference type="EMBL" id="PNBA02000003">
    <property type="protein sequence ID" value="KAG6430899.1"/>
    <property type="molecule type" value="Genomic_DNA"/>
</dbReference>
<reference evidence="2" key="2">
    <citation type="submission" date="2020-08" db="EMBL/GenBank/DDBJ databases">
        <title>Plant Genome Project.</title>
        <authorList>
            <person name="Zhang R.-G."/>
        </authorList>
    </citation>
    <scope>NUCLEOTIDE SEQUENCE</scope>
    <source>
        <strain evidence="2">Huo1</strain>
        <tissue evidence="2">Leaf</tissue>
    </source>
</reference>
<evidence type="ECO:0000313" key="2">
    <source>
        <dbReference type="EMBL" id="KAG6430899.1"/>
    </source>
</evidence>
<reference evidence="2" key="1">
    <citation type="submission" date="2018-01" db="EMBL/GenBank/DDBJ databases">
        <authorList>
            <person name="Mao J.F."/>
        </authorList>
    </citation>
    <scope>NUCLEOTIDE SEQUENCE</scope>
    <source>
        <strain evidence="2">Huo1</strain>
        <tissue evidence="2">Leaf</tissue>
    </source>
</reference>
<feature type="region of interest" description="Disordered" evidence="1">
    <location>
        <begin position="1"/>
        <end position="32"/>
    </location>
</feature>
<name>A0A8X8YG98_SALSN</name>
<organism evidence="2">
    <name type="scientific">Salvia splendens</name>
    <name type="common">Scarlet sage</name>
    <dbReference type="NCBI Taxonomy" id="180675"/>
    <lineage>
        <taxon>Eukaryota</taxon>
        <taxon>Viridiplantae</taxon>
        <taxon>Streptophyta</taxon>
        <taxon>Embryophyta</taxon>
        <taxon>Tracheophyta</taxon>
        <taxon>Spermatophyta</taxon>
        <taxon>Magnoliopsida</taxon>
        <taxon>eudicotyledons</taxon>
        <taxon>Gunneridae</taxon>
        <taxon>Pentapetalae</taxon>
        <taxon>asterids</taxon>
        <taxon>lamiids</taxon>
        <taxon>Lamiales</taxon>
        <taxon>Lamiaceae</taxon>
        <taxon>Nepetoideae</taxon>
        <taxon>Mentheae</taxon>
        <taxon>Salviinae</taxon>
        <taxon>Salvia</taxon>
        <taxon>Salvia subgen. Calosphace</taxon>
        <taxon>core Calosphace</taxon>
    </lineage>
</organism>
<evidence type="ECO:0000256" key="1">
    <source>
        <dbReference type="SAM" id="MobiDB-lite"/>
    </source>
</evidence>
<dbReference type="AlphaFoldDB" id="A0A8X8YG98"/>
<dbReference type="PANTHER" id="PTHR33257">
    <property type="entry name" value="OS05G0165500 PROTEIN"/>
    <property type="match status" value="1"/>
</dbReference>
<feature type="region of interest" description="Disordered" evidence="1">
    <location>
        <begin position="153"/>
        <end position="185"/>
    </location>
</feature>
<accession>A0A8X8YG98</accession>
<proteinExistence type="predicted"/>
<gene>
    <name evidence="2" type="ORF">SASPL_108973</name>
</gene>
<sequence>MGNAARNGKESTARRAAPATHGLPLPNLDEPEPPRLKTSMIWRLKKRIIKKVRGIRNKEQESSRFSSTSDVSMVDSPFCCSPWNIPAILEEGNTRIYYCNLHKNAFAVEEGDFFMSRILSQVSAPEQFSGPLHGGDLAAGVPFGWEMHPGTPKEVAEDELIPPPSPPPAAQSLSLPRPVPAGRDMKTKSSAWKKAWLWIRWRGGKTKTLKMQHEISFRYNEKWGVDDDLSSSSSSSLRKISSVSSVGPLSRSGGWRVSKIRRNLAGRFGPWKRRELLVFARRKWNSLSS</sequence>
<dbReference type="Proteomes" id="UP000298416">
    <property type="component" value="Unassembled WGS sequence"/>
</dbReference>
<evidence type="ECO:0000313" key="3">
    <source>
        <dbReference type="Proteomes" id="UP000298416"/>
    </source>
</evidence>
<keyword evidence="3" id="KW-1185">Reference proteome</keyword>
<protein>
    <submittedName>
        <fullName evidence="2">Uncharacterized protein</fullName>
    </submittedName>
</protein>
<comment type="caution">
    <text evidence="2">The sequence shown here is derived from an EMBL/GenBank/DDBJ whole genome shotgun (WGS) entry which is preliminary data.</text>
</comment>
<dbReference type="OrthoDB" id="1684445at2759"/>